<protein>
    <submittedName>
        <fullName evidence="3">Deoxyribose-phosphate aldolase</fullName>
    </submittedName>
</protein>
<feature type="domain" description="Cgl0159-like" evidence="2">
    <location>
        <begin position="45"/>
        <end position="292"/>
    </location>
</feature>
<accession>A0A975S895</accession>
<sequence length="312" mass="32645">MNGFDDNPRRYEHLTSLRLEDPGAVSRAAAERRPHPGPRLGKQNFIVAADHPARGALAVGKQSMAMADRHDLLDRLLSALAHPAVDGVLATADIMDDLLLLGALDGKLLFGSMNRGGLAGSVNEPDDRFTGHTAAALQSLGATGGKMLVRICLGDPATVSTLESAAKTIDALAERHLVAMVEPFMSVWDHGGLRNDLTADAVITSIAIASGLGSTSAYTWLKLPVVPDMERVLAATTMPAVLLGGDPSGSPQDTLNRWQAALKLPGVQGLTVGRTLLYPKSGDVGEAVAAAASLLNNHPARTFVPEQEVPAP</sequence>
<evidence type="ECO:0000313" key="4">
    <source>
        <dbReference type="Proteomes" id="UP000680588"/>
    </source>
</evidence>
<dbReference type="KEGG" id="asun:KG104_08030"/>
<dbReference type="EMBL" id="CP076456">
    <property type="protein sequence ID" value="QWQ37648.1"/>
    <property type="molecule type" value="Genomic_DNA"/>
</dbReference>
<dbReference type="InterPro" id="IPR013785">
    <property type="entry name" value="Aldolase_TIM"/>
</dbReference>
<dbReference type="SUPFAM" id="SSF51569">
    <property type="entry name" value="Aldolase"/>
    <property type="match status" value="1"/>
</dbReference>
<evidence type="ECO:0000313" key="3">
    <source>
        <dbReference type="EMBL" id="QWQ37648.1"/>
    </source>
</evidence>
<proteinExistence type="predicted"/>
<evidence type="ECO:0000259" key="2">
    <source>
        <dbReference type="Pfam" id="PF22649"/>
    </source>
</evidence>
<organism evidence="3 4">
    <name type="scientific">Arthrobacter sunyaminii</name>
    <dbReference type="NCBI Taxonomy" id="2816859"/>
    <lineage>
        <taxon>Bacteria</taxon>
        <taxon>Bacillati</taxon>
        <taxon>Actinomycetota</taxon>
        <taxon>Actinomycetes</taxon>
        <taxon>Micrococcales</taxon>
        <taxon>Micrococcaceae</taxon>
        <taxon>Arthrobacter</taxon>
    </lineage>
</organism>
<gene>
    <name evidence="3" type="ORF">KG104_08030</name>
</gene>
<keyword evidence="4" id="KW-1185">Reference proteome</keyword>
<dbReference type="InterPro" id="IPR054574">
    <property type="entry name" value="Cgl0159_dom"/>
</dbReference>
<evidence type="ECO:0000256" key="1">
    <source>
        <dbReference type="SAM" id="MobiDB-lite"/>
    </source>
</evidence>
<dbReference type="Proteomes" id="UP000680588">
    <property type="component" value="Chromosome"/>
</dbReference>
<name>A0A975S895_9MICC</name>
<feature type="region of interest" description="Disordered" evidence="1">
    <location>
        <begin position="22"/>
        <end position="41"/>
    </location>
</feature>
<dbReference type="Pfam" id="PF22649">
    <property type="entry name" value="Cgl0159"/>
    <property type="match status" value="1"/>
</dbReference>
<dbReference type="RefSeq" id="WP_207346668.1">
    <property type="nucleotide sequence ID" value="NZ_CP076456.1"/>
</dbReference>
<dbReference type="AlphaFoldDB" id="A0A975S895"/>
<dbReference type="Gene3D" id="3.20.20.70">
    <property type="entry name" value="Aldolase class I"/>
    <property type="match status" value="1"/>
</dbReference>
<reference evidence="3" key="1">
    <citation type="submission" date="2021-06" db="EMBL/GenBank/DDBJ databases">
        <title>Novel species in genus Arthrobacter.</title>
        <authorList>
            <person name="Zhang G."/>
        </authorList>
    </citation>
    <scope>NUCLEOTIDE SEQUENCE</scope>
    <source>
        <strain evidence="3">Zg-ZUI122</strain>
    </source>
</reference>